<protein>
    <submittedName>
        <fullName evidence="1">29762_t:CDS:1</fullName>
    </submittedName>
</protein>
<proteinExistence type="predicted"/>
<dbReference type="SUPFAM" id="SSF56112">
    <property type="entry name" value="Protein kinase-like (PK-like)"/>
    <property type="match status" value="1"/>
</dbReference>
<reference evidence="1 2" key="1">
    <citation type="submission" date="2021-06" db="EMBL/GenBank/DDBJ databases">
        <authorList>
            <person name="Kallberg Y."/>
            <person name="Tangrot J."/>
            <person name="Rosling A."/>
        </authorList>
    </citation>
    <scope>NUCLEOTIDE SEQUENCE [LARGE SCALE GENOMIC DNA]</scope>
    <source>
        <strain evidence="1 2">120-4 pot B 10/14</strain>
    </source>
</reference>
<organism evidence="1 2">
    <name type="scientific">Gigaspora margarita</name>
    <dbReference type="NCBI Taxonomy" id="4874"/>
    <lineage>
        <taxon>Eukaryota</taxon>
        <taxon>Fungi</taxon>
        <taxon>Fungi incertae sedis</taxon>
        <taxon>Mucoromycota</taxon>
        <taxon>Glomeromycotina</taxon>
        <taxon>Glomeromycetes</taxon>
        <taxon>Diversisporales</taxon>
        <taxon>Gigasporaceae</taxon>
        <taxon>Gigaspora</taxon>
    </lineage>
</organism>
<dbReference type="EMBL" id="CAJVQB010017443">
    <property type="protein sequence ID" value="CAG8784262.1"/>
    <property type="molecule type" value="Genomic_DNA"/>
</dbReference>
<accession>A0ABN7VLX6</accession>
<keyword evidence="2" id="KW-1185">Reference proteome</keyword>
<name>A0ABN7VLX6_GIGMA</name>
<sequence length="327" mass="37554">NKNDDVVLMKDMRKIVAYWSENQAPPKDLIHVIVEALGGSVPNRAGDRTSLINASLTRKLPVSFYEEIKFTQLVDFIETKNDECGSNISKHISHVLTDIVEKQNLNNTLEDMLYWEMDSIFRIQIQIFLKNLDGGILPIEMDQNSEEKTVIEDFSKANNELEEKFNKFYPISQNTNPPSSLIALSNQLDMNNRRDRVSILKKRVSVEYIPFAGNLDDCINFLSKFSKEARAMSQSVLTGLNWLHKGGYVHRDIRLPNLLFIPGDEDCKYVLNDFEHANVDGLVTTERLKDWDNKTLTKLQHNLICINLERSYIVNSEAGKKFLDGLR</sequence>
<evidence type="ECO:0000313" key="1">
    <source>
        <dbReference type="EMBL" id="CAG8784262.1"/>
    </source>
</evidence>
<gene>
    <name evidence="1" type="ORF">GMARGA_LOCUS20172</name>
</gene>
<dbReference type="Proteomes" id="UP000789901">
    <property type="component" value="Unassembled WGS sequence"/>
</dbReference>
<dbReference type="InterPro" id="IPR011009">
    <property type="entry name" value="Kinase-like_dom_sf"/>
</dbReference>
<dbReference type="Gene3D" id="1.10.510.10">
    <property type="entry name" value="Transferase(Phosphotransferase) domain 1"/>
    <property type="match status" value="1"/>
</dbReference>
<feature type="non-terminal residue" evidence="1">
    <location>
        <position position="1"/>
    </location>
</feature>
<evidence type="ECO:0000313" key="2">
    <source>
        <dbReference type="Proteomes" id="UP000789901"/>
    </source>
</evidence>
<comment type="caution">
    <text evidence="1">The sequence shown here is derived from an EMBL/GenBank/DDBJ whole genome shotgun (WGS) entry which is preliminary data.</text>
</comment>